<keyword evidence="4 9" id="KW-0732">Signal</keyword>
<gene>
    <name evidence="11" type="primary">ccmH</name>
    <name evidence="11" type="ORF">TMPK1_16670</name>
</gene>
<name>A0A8S8XE91_9PROT</name>
<evidence type="ECO:0000256" key="6">
    <source>
        <dbReference type="ARBA" id="ARBA00023004"/>
    </source>
</evidence>
<evidence type="ECO:0000256" key="8">
    <source>
        <dbReference type="ARBA" id="ARBA00060491"/>
    </source>
</evidence>
<comment type="similarity">
    <text evidence="1 9">Belongs to the CcmH/CycL/Ccl2/NrfF family.</text>
</comment>
<keyword evidence="6 9" id="KW-0408">Iron</keyword>
<dbReference type="PANTHER" id="PTHR47870">
    <property type="entry name" value="CYTOCHROME C-TYPE BIOGENESIS PROTEIN CCMH"/>
    <property type="match status" value="1"/>
</dbReference>
<evidence type="ECO:0000259" key="10">
    <source>
        <dbReference type="Pfam" id="PF03918"/>
    </source>
</evidence>
<evidence type="ECO:0000256" key="2">
    <source>
        <dbReference type="ARBA" id="ARBA00022617"/>
    </source>
</evidence>
<evidence type="ECO:0000256" key="7">
    <source>
        <dbReference type="ARBA" id="ARBA00037230"/>
    </source>
</evidence>
<dbReference type="FunFam" id="1.10.8.640:FF:000001">
    <property type="entry name" value="Cytochrome c-type biogenesis protein"/>
    <property type="match status" value="1"/>
</dbReference>
<organism evidence="11 12">
    <name type="scientific">Roseiterribacter gracilis</name>
    <dbReference type="NCBI Taxonomy" id="2812848"/>
    <lineage>
        <taxon>Bacteria</taxon>
        <taxon>Pseudomonadati</taxon>
        <taxon>Pseudomonadota</taxon>
        <taxon>Alphaproteobacteria</taxon>
        <taxon>Rhodospirillales</taxon>
        <taxon>Roseiterribacteraceae</taxon>
        <taxon>Roseiterribacter</taxon>
    </lineage>
</organism>
<accession>A0A8S8XE91</accession>
<comment type="subcellular location">
    <subcellularLocation>
        <location evidence="8">Membrane</location>
        <topology evidence="8">Single-pass membrane protein</topology>
        <orientation evidence="8">Periplasmic side</orientation>
    </subcellularLocation>
</comment>
<evidence type="ECO:0000256" key="1">
    <source>
        <dbReference type="ARBA" id="ARBA00010342"/>
    </source>
</evidence>
<evidence type="ECO:0000256" key="4">
    <source>
        <dbReference type="ARBA" id="ARBA00022729"/>
    </source>
</evidence>
<dbReference type="Pfam" id="PF03918">
    <property type="entry name" value="CcmH"/>
    <property type="match status" value="1"/>
</dbReference>
<dbReference type="Proteomes" id="UP000681075">
    <property type="component" value="Unassembled WGS sequence"/>
</dbReference>
<reference evidence="11" key="1">
    <citation type="submission" date="2021-02" db="EMBL/GenBank/DDBJ databases">
        <title>Genome sequence of Rhodospirillales sp. strain TMPK1 isolated from soil.</title>
        <authorList>
            <person name="Nakai R."/>
            <person name="Kusada H."/>
            <person name="Tamaki H."/>
        </authorList>
    </citation>
    <scope>NUCLEOTIDE SEQUENCE</scope>
    <source>
        <strain evidence="11">TMPK1</strain>
    </source>
</reference>
<dbReference type="RefSeq" id="WP_420242534.1">
    <property type="nucleotide sequence ID" value="NZ_BOPV01000001.1"/>
</dbReference>
<dbReference type="AlphaFoldDB" id="A0A8S8XE91"/>
<keyword evidence="12" id="KW-1185">Reference proteome</keyword>
<keyword evidence="9" id="KW-0812">Transmembrane</keyword>
<dbReference type="GO" id="GO:0046872">
    <property type="term" value="F:metal ion binding"/>
    <property type="evidence" value="ECO:0007669"/>
    <property type="project" value="UniProtKB-KW"/>
</dbReference>
<protein>
    <recommendedName>
        <fullName evidence="9">Cytochrome c-type biogenesis protein</fullName>
    </recommendedName>
</protein>
<feature type="signal peptide" evidence="9">
    <location>
        <begin position="1"/>
        <end position="18"/>
    </location>
</feature>
<dbReference type="Gene3D" id="1.10.8.640">
    <property type="entry name" value="Cytochrome C biogenesis protein"/>
    <property type="match status" value="1"/>
</dbReference>
<dbReference type="EMBL" id="BOPV01000001">
    <property type="protein sequence ID" value="GIL39430.1"/>
    <property type="molecule type" value="Genomic_DNA"/>
</dbReference>
<keyword evidence="9" id="KW-1133">Transmembrane helix</keyword>
<feature type="chain" id="PRO_5035969158" description="Cytochrome c-type biogenesis protein" evidence="9">
    <location>
        <begin position="19"/>
        <end position="149"/>
    </location>
</feature>
<dbReference type="InterPro" id="IPR005616">
    <property type="entry name" value="CcmH/CycL/Ccl2/NrfF_N"/>
</dbReference>
<dbReference type="GO" id="GO:0017004">
    <property type="term" value="P:cytochrome complex assembly"/>
    <property type="evidence" value="ECO:0007669"/>
    <property type="project" value="UniProtKB-KW"/>
</dbReference>
<dbReference type="CDD" id="cd16378">
    <property type="entry name" value="CcmH_N"/>
    <property type="match status" value="1"/>
</dbReference>
<dbReference type="InterPro" id="IPR051263">
    <property type="entry name" value="C-type_cytochrome_biogenesis"/>
</dbReference>
<feature type="transmembrane region" description="Helical" evidence="9">
    <location>
        <begin position="102"/>
        <end position="121"/>
    </location>
</feature>
<sequence length="149" mass="16745">MKRLLLLLLLLLALPAFAVEPSEQLKDPQQEKRAREISRQLRCVVCQNESIDSSNADIARDLRLAVRERIRAGDDDEAVIAWVRQRYGDFVLLQPPLNASTAPLWFGPPGLLLIAIIALALRARRVRPAEPAPLTPEEARRLAALERDL</sequence>
<comment type="function">
    <text evidence="7">Required for the biogenesis of c-type cytochromes. Possible subunit of a heme lyase.</text>
</comment>
<dbReference type="GO" id="GO:0005886">
    <property type="term" value="C:plasma membrane"/>
    <property type="evidence" value="ECO:0007669"/>
    <property type="project" value="TreeGrafter"/>
</dbReference>
<keyword evidence="5" id="KW-0201">Cytochrome c-type biogenesis</keyword>
<keyword evidence="2 9" id="KW-0349">Heme</keyword>
<evidence type="ECO:0000256" key="9">
    <source>
        <dbReference type="RuleBase" id="RU364112"/>
    </source>
</evidence>
<dbReference type="PANTHER" id="PTHR47870:SF1">
    <property type="entry name" value="CYTOCHROME C-TYPE BIOGENESIS PROTEIN CCMH"/>
    <property type="match status" value="1"/>
</dbReference>
<evidence type="ECO:0000256" key="3">
    <source>
        <dbReference type="ARBA" id="ARBA00022723"/>
    </source>
</evidence>
<keyword evidence="9" id="KW-0472">Membrane</keyword>
<evidence type="ECO:0000313" key="12">
    <source>
        <dbReference type="Proteomes" id="UP000681075"/>
    </source>
</evidence>
<evidence type="ECO:0000256" key="5">
    <source>
        <dbReference type="ARBA" id="ARBA00022748"/>
    </source>
</evidence>
<dbReference type="InterPro" id="IPR038297">
    <property type="entry name" value="CcmH/CycL/NrfF/Ccl2_sf"/>
</dbReference>
<proteinExistence type="inferred from homology"/>
<comment type="caution">
    <text evidence="11">The sequence shown here is derived from an EMBL/GenBank/DDBJ whole genome shotgun (WGS) entry which is preliminary data.</text>
</comment>
<evidence type="ECO:0000313" key="11">
    <source>
        <dbReference type="EMBL" id="GIL39430.1"/>
    </source>
</evidence>
<keyword evidence="3 9" id="KW-0479">Metal-binding</keyword>
<feature type="domain" description="CcmH/CycL/Ccl2/NrfF N-terminal" evidence="10">
    <location>
        <begin position="6"/>
        <end position="145"/>
    </location>
</feature>